<keyword evidence="2" id="KW-0479">Metal-binding</keyword>
<dbReference type="AlphaFoldDB" id="A0A1F5YQI9"/>
<keyword evidence="1" id="KW-0001">2Fe-2S</keyword>
<dbReference type="GO" id="GO:0046872">
    <property type="term" value="F:metal ion binding"/>
    <property type="evidence" value="ECO:0007669"/>
    <property type="project" value="UniProtKB-KW"/>
</dbReference>
<gene>
    <name evidence="8" type="ORF">A3F83_10610</name>
</gene>
<dbReference type="PRINTS" id="PR00162">
    <property type="entry name" value="RIESKE"/>
</dbReference>
<dbReference type="Proteomes" id="UP000179129">
    <property type="component" value="Unassembled WGS sequence"/>
</dbReference>
<evidence type="ECO:0000256" key="3">
    <source>
        <dbReference type="ARBA" id="ARBA00023004"/>
    </source>
</evidence>
<sequence>MTTRNPLKNDAQQSRRKFFTALGTGALAAASTGAVVLSAEFLTPNALFEPPSRVLVGKPDQYPPGSVAYLTEHQVVVVREGAGYFYALSAVCTHLGCIINWKSQEGVFRCPCHGSIFDKVGEVLGGPAPRPLRHLALSLTPNGYLQVDKSIEVEPSEILKV</sequence>
<protein>
    <recommendedName>
        <fullName evidence="7">Rieske domain-containing protein</fullName>
    </recommendedName>
</protein>
<evidence type="ECO:0000259" key="7">
    <source>
        <dbReference type="PROSITE" id="PS51296"/>
    </source>
</evidence>
<dbReference type="PANTHER" id="PTHR10134">
    <property type="entry name" value="CYTOCHROME B-C1 COMPLEX SUBUNIT RIESKE, MITOCHONDRIAL"/>
    <property type="match status" value="1"/>
</dbReference>
<evidence type="ECO:0000256" key="4">
    <source>
        <dbReference type="ARBA" id="ARBA00023014"/>
    </source>
</evidence>
<evidence type="ECO:0000256" key="2">
    <source>
        <dbReference type="ARBA" id="ARBA00022723"/>
    </source>
</evidence>
<feature type="domain" description="Rieske" evidence="7">
    <location>
        <begin position="54"/>
        <end position="146"/>
    </location>
</feature>
<dbReference type="Gene3D" id="2.102.10.10">
    <property type="entry name" value="Rieske [2Fe-2S] iron-sulphur domain"/>
    <property type="match status" value="1"/>
</dbReference>
<keyword evidence="3" id="KW-0408">Iron</keyword>
<reference evidence="8 9" key="1">
    <citation type="journal article" date="2016" name="Nat. Commun.">
        <title>Thousands of microbial genomes shed light on interconnected biogeochemical processes in an aquifer system.</title>
        <authorList>
            <person name="Anantharaman K."/>
            <person name="Brown C.T."/>
            <person name="Hug L.A."/>
            <person name="Sharon I."/>
            <person name="Castelle C.J."/>
            <person name="Probst A.J."/>
            <person name="Thomas B.C."/>
            <person name="Singh A."/>
            <person name="Wilkins M.J."/>
            <person name="Karaoz U."/>
            <person name="Brodie E.L."/>
            <person name="Williams K.H."/>
            <person name="Hubbard S.S."/>
            <person name="Banfield J.F."/>
        </authorList>
    </citation>
    <scope>NUCLEOTIDE SEQUENCE [LARGE SCALE GENOMIC DNA]</scope>
</reference>
<comment type="caution">
    <text evidence="8">The sequence shown here is derived from an EMBL/GenBank/DDBJ whole genome shotgun (WGS) entry which is preliminary data.</text>
</comment>
<comment type="cofactor">
    <cofactor evidence="6">
        <name>[2Fe-2S] cluster</name>
        <dbReference type="ChEBI" id="CHEBI:190135"/>
    </cofactor>
</comment>
<dbReference type="EMBL" id="MFIX01000186">
    <property type="protein sequence ID" value="OGG02354.1"/>
    <property type="molecule type" value="Genomic_DNA"/>
</dbReference>
<name>A0A1F5YQI9_9BACT</name>
<keyword evidence="4" id="KW-0411">Iron-sulfur</keyword>
<organism evidence="8 9">
    <name type="scientific">Candidatus Glassbacteria bacterium RIFCSPLOWO2_12_FULL_58_11</name>
    <dbReference type="NCBI Taxonomy" id="1817867"/>
    <lineage>
        <taxon>Bacteria</taxon>
        <taxon>Candidatus Glassiibacteriota</taxon>
    </lineage>
</organism>
<keyword evidence="5" id="KW-1015">Disulfide bond</keyword>
<dbReference type="InterPro" id="IPR005805">
    <property type="entry name" value="Rieske_Fe-S_prot_C"/>
</dbReference>
<evidence type="ECO:0000256" key="5">
    <source>
        <dbReference type="ARBA" id="ARBA00023157"/>
    </source>
</evidence>
<dbReference type="STRING" id="1817867.A3F83_10610"/>
<dbReference type="InterPro" id="IPR036922">
    <property type="entry name" value="Rieske_2Fe-2S_sf"/>
</dbReference>
<evidence type="ECO:0000313" key="9">
    <source>
        <dbReference type="Proteomes" id="UP000179129"/>
    </source>
</evidence>
<dbReference type="PROSITE" id="PS51296">
    <property type="entry name" value="RIESKE"/>
    <property type="match status" value="1"/>
</dbReference>
<evidence type="ECO:0000313" key="8">
    <source>
        <dbReference type="EMBL" id="OGG02354.1"/>
    </source>
</evidence>
<dbReference type="Pfam" id="PF00355">
    <property type="entry name" value="Rieske"/>
    <property type="match status" value="1"/>
</dbReference>
<dbReference type="CDD" id="cd03467">
    <property type="entry name" value="Rieske"/>
    <property type="match status" value="1"/>
</dbReference>
<accession>A0A1F5YQI9</accession>
<dbReference type="InterPro" id="IPR006311">
    <property type="entry name" value="TAT_signal"/>
</dbReference>
<proteinExistence type="predicted"/>
<dbReference type="GO" id="GO:0016020">
    <property type="term" value="C:membrane"/>
    <property type="evidence" value="ECO:0007669"/>
    <property type="project" value="InterPro"/>
</dbReference>
<dbReference type="SUPFAM" id="SSF50022">
    <property type="entry name" value="ISP domain"/>
    <property type="match status" value="1"/>
</dbReference>
<dbReference type="InterPro" id="IPR017941">
    <property type="entry name" value="Rieske_2Fe-2S"/>
</dbReference>
<dbReference type="InterPro" id="IPR014349">
    <property type="entry name" value="Rieske_Fe-S_prot"/>
</dbReference>
<dbReference type="GO" id="GO:0051537">
    <property type="term" value="F:2 iron, 2 sulfur cluster binding"/>
    <property type="evidence" value="ECO:0007669"/>
    <property type="project" value="UniProtKB-KW"/>
</dbReference>
<dbReference type="PROSITE" id="PS51318">
    <property type="entry name" value="TAT"/>
    <property type="match status" value="1"/>
</dbReference>
<evidence type="ECO:0000256" key="1">
    <source>
        <dbReference type="ARBA" id="ARBA00022714"/>
    </source>
</evidence>
<evidence type="ECO:0000256" key="6">
    <source>
        <dbReference type="ARBA" id="ARBA00034078"/>
    </source>
</evidence>